<accession>A0A835IFB4</accession>
<dbReference type="Proteomes" id="UP000631114">
    <property type="component" value="Unassembled WGS sequence"/>
</dbReference>
<keyword evidence="3" id="KW-1185">Reference proteome</keyword>
<dbReference type="PANTHER" id="PTHR47723">
    <property type="entry name" value="OS05G0353850 PROTEIN"/>
    <property type="match status" value="1"/>
</dbReference>
<dbReference type="InterPro" id="IPR044730">
    <property type="entry name" value="RNase_H-like_dom_plant"/>
</dbReference>
<sequence length="119" mass="13574">MKECTHITSMWTRLEEDVLKLNSDRSVTEDKTGFGGTLRDKNGEVKLVYTGSFGNPSVLFQELQCIKYGLIGSHIDNYKLVIASDSLNAIHILNKETKPPWHCLNITMEIRELTTKFQQ</sequence>
<organism evidence="2 3">
    <name type="scientific">Coptis chinensis</name>
    <dbReference type="NCBI Taxonomy" id="261450"/>
    <lineage>
        <taxon>Eukaryota</taxon>
        <taxon>Viridiplantae</taxon>
        <taxon>Streptophyta</taxon>
        <taxon>Embryophyta</taxon>
        <taxon>Tracheophyta</taxon>
        <taxon>Spermatophyta</taxon>
        <taxon>Magnoliopsida</taxon>
        <taxon>Ranunculales</taxon>
        <taxon>Ranunculaceae</taxon>
        <taxon>Coptidoideae</taxon>
        <taxon>Coptis</taxon>
    </lineage>
</organism>
<name>A0A835IFB4_9MAGN</name>
<reference evidence="2 3" key="1">
    <citation type="submission" date="2020-10" db="EMBL/GenBank/DDBJ databases">
        <title>The Coptis chinensis genome and diversification of protoberbering-type alkaloids.</title>
        <authorList>
            <person name="Wang B."/>
            <person name="Shu S."/>
            <person name="Song C."/>
            <person name="Liu Y."/>
        </authorList>
    </citation>
    <scope>NUCLEOTIDE SEQUENCE [LARGE SCALE GENOMIC DNA]</scope>
    <source>
        <strain evidence="2">HL-2020</strain>
        <tissue evidence="2">Leaf</tissue>
    </source>
</reference>
<evidence type="ECO:0000313" key="3">
    <source>
        <dbReference type="Proteomes" id="UP000631114"/>
    </source>
</evidence>
<dbReference type="SUPFAM" id="SSF53098">
    <property type="entry name" value="Ribonuclease H-like"/>
    <property type="match status" value="1"/>
</dbReference>
<evidence type="ECO:0000313" key="2">
    <source>
        <dbReference type="EMBL" id="KAF9616626.1"/>
    </source>
</evidence>
<dbReference type="EMBL" id="JADFTS010000003">
    <property type="protein sequence ID" value="KAF9616626.1"/>
    <property type="molecule type" value="Genomic_DNA"/>
</dbReference>
<protein>
    <recommendedName>
        <fullName evidence="1">RNase H type-1 domain-containing protein</fullName>
    </recommendedName>
</protein>
<gene>
    <name evidence="2" type="ORF">IFM89_030795</name>
</gene>
<feature type="domain" description="RNase H type-1" evidence="1">
    <location>
        <begin position="27"/>
        <end position="118"/>
    </location>
</feature>
<dbReference type="AlphaFoldDB" id="A0A835IFB4"/>
<dbReference type="GO" id="GO:0003676">
    <property type="term" value="F:nucleic acid binding"/>
    <property type="evidence" value="ECO:0007669"/>
    <property type="project" value="InterPro"/>
</dbReference>
<dbReference type="GO" id="GO:0004523">
    <property type="term" value="F:RNA-DNA hybrid ribonuclease activity"/>
    <property type="evidence" value="ECO:0007669"/>
    <property type="project" value="InterPro"/>
</dbReference>
<proteinExistence type="predicted"/>
<dbReference type="PANTHER" id="PTHR47723:SF19">
    <property type="entry name" value="POLYNUCLEOTIDYL TRANSFERASE, RIBONUCLEASE H-LIKE SUPERFAMILY PROTEIN"/>
    <property type="match status" value="1"/>
</dbReference>
<comment type="caution">
    <text evidence="2">The sequence shown here is derived from an EMBL/GenBank/DDBJ whole genome shotgun (WGS) entry which is preliminary data.</text>
</comment>
<dbReference type="InterPro" id="IPR012337">
    <property type="entry name" value="RNaseH-like_sf"/>
</dbReference>
<evidence type="ECO:0000259" key="1">
    <source>
        <dbReference type="Pfam" id="PF13456"/>
    </source>
</evidence>
<dbReference type="InterPro" id="IPR002156">
    <property type="entry name" value="RNaseH_domain"/>
</dbReference>
<dbReference type="CDD" id="cd06222">
    <property type="entry name" value="RNase_H_like"/>
    <property type="match status" value="1"/>
</dbReference>
<dbReference type="Pfam" id="PF13456">
    <property type="entry name" value="RVT_3"/>
    <property type="match status" value="1"/>
</dbReference>
<dbReference type="OrthoDB" id="1906820at2759"/>
<dbReference type="InterPro" id="IPR053151">
    <property type="entry name" value="RNase_H-like"/>
</dbReference>